<reference evidence="10 11" key="1">
    <citation type="submission" date="2024-09" db="EMBL/GenBank/DDBJ databases">
        <title>Itraconazole resistance in Madurella fahalii resulting from another homologue of gene encoding cytochrome P450 14-alpha sterol demethylase (CYP51).</title>
        <authorList>
            <person name="Yoshioka I."/>
            <person name="Fahal A.H."/>
            <person name="Kaneko S."/>
            <person name="Yaguchi T."/>
        </authorList>
    </citation>
    <scope>NUCLEOTIDE SEQUENCE [LARGE SCALE GENOMIC DNA]</scope>
    <source>
        <strain evidence="10 11">IFM 68171</strain>
    </source>
</reference>
<dbReference type="SUPFAM" id="SSF52343">
    <property type="entry name" value="Ferredoxin reductase-like, C-terminal NADP-linked domain"/>
    <property type="match status" value="1"/>
</dbReference>
<keyword evidence="8" id="KW-0732">Signal</keyword>
<dbReference type="Proteomes" id="UP001628179">
    <property type="component" value="Unassembled WGS sequence"/>
</dbReference>
<dbReference type="Pfam" id="PF01794">
    <property type="entry name" value="Ferric_reduct"/>
    <property type="match status" value="1"/>
</dbReference>
<dbReference type="InterPro" id="IPR039261">
    <property type="entry name" value="FNR_nucleotide-bd"/>
</dbReference>
<feature type="transmembrane region" description="Helical" evidence="7">
    <location>
        <begin position="570"/>
        <end position="587"/>
    </location>
</feature>
<keyword evidence="3 7" id="KW-0812">Transmembrane</keyword>
<evidence type="ECO:0000256" key="5">
    <source>
        <dbReference type="ARBA" id="ARBA00023065"/>
    </source>
</evidence>
<feature type="transmembrane region" description="Helical" evidence="7">
    <location>
        <begin position="415"/>
        <end position="432"/>
    </location>
</feature>
<keyword evidence="4 7" id="KW-1133">Transmembrane helix</keyword>
<evidence type="ECO:0000256" key="4">
    <source>
        <dbReference type="ARBA" id="ARBA00022989"/>
    </source>
</evidence>
<keyword evidence="6 7" id="KW-0472">Membrane</keyword>
<evidence type="ECO:0000259" key="9">
    <source>
        <dbReference type="Pfam" id="PF01794"/>
    </source>
</evidence>
<evidence type="ECO:0000256" key="8">
    <source>
        <dbReference type="SAM" id="SignalP"/>
    </source>
</evidence>
<feature type="transmembrane region" description="Helical" evidence="7">
    <location>
        <begin position="276"/>
        <end position="297"/>
    </location>
</feature>
<dbReference type="SFLD" id="SFLDS00052">
    <property type="entry name" value="Ferric_Reductase_Domain"/>
    <property type="match status" value="1"/>
</dbReference>
<evidence type="ECO:0000256" key="6">
    <source>
        <dbReference type="ARBA" id="ARBA00023136"/>
    </source>
</evidence>
<gene>
    <name evidence="10" type="ORF">MFIFM68171_02567</name>
</gene>
<dbReference type="Gene3D" id="3.40.50.80">
    <property type="entry name" value="Nucleotide-binding domain of ferredoxin-NADP reductase (FNR) module"/>
    <property type="match status" value="1"/>
</dbReference>
<evidence type="ECO:0000256" key="3">
    <source>
        <dbReference type="ARBA" id="ARBA00022692"/>
    </source>
</evidence>
<dbReference type="EMBL" id="BAAFSV010000001">
    <property type="protein sequence ID" value="GAB1312357.1"/>
    <property type="molecule type" value="Genomic_DNA"/>
</dbReference>
<dbReference type="InterPro" id="IPR051410">
    <property type="entry name" value="Ferric/Cupric_Reductase"/>
</dbReference>
<feature type="signal peptide" evidence="8">
    <location>
        <begin position="1"/>
        <end position="22"/>
    </location>
</feature>
<comment type="caution">
    <text evidence="10">The sequence shown here is derived from an EMBL/GenBank/DDBJ whole genome shotgun (WGS) entry which is preliminary data.</text>
</comment>
<feature type="transmembrane region" description="Helical" evidence="7">
    <location>
        <begin position="347"/>
        <end position="368"/>
    </location>
</feature>
<evidence type="ECO:0000313" key="10">
    <source>
        <dbReference type="EMBL" id="GAB1312357.1"/>
    </source>
</evidence>
<dbReference type="PANTHER" id="PTHR32361:SF9">
    <property type="entry name" value="FERRIC REDUCTASE TRANSMEMBRANE COMPONENT 3-RELATED"/>
    <property type="match status" value="1"/>
</dbReference>
<dbReference type="GeneID" id="98173312"/>
<name>A0ABQ0G3P3_9PEZI</name>
<feature type="transmembrane region" description="Helical" evidence="7">
    <location>
        <begin position="318"/>
        <end position="341"/>
    </location>
</feature>
<dbReference type="InterPro" id="IPR013130">
    <property type="entry name" value="Fe3_Rdtase_TM_dom"/>
</dbReference>
<dbReference type="CDD" id="cd06186">
    <property type="entry name" value="NOX_Duox_like_FAD_NADP"/>
    <property type="match status" value="1"/>
</dbReference>
<evidence type="ECO:0000256" key="1">
    <source>
        <dbReference type="ARBA" id="ARBA00004141"/>
    </source>
</evidence>
<feature type="transmembrane region" description="Helical" evidence="7">
    <location>
        <begin position="176"/>
        <end position="196"/>
    </location>
</feature>
<dbReference type="PANTHER" id="PTHR32361">
    <property type="entry name" value="FERRIC/CUPRIC REDUCTASE TRANSMEMBRANE COMPONENT"/>
    <property type="match status" value="1"/>
</dbReference>
<sequence length="680" mass="75555">MKISSAPGWLALTGLSAGRAAAELLIGYGNMPYDPLCAESCLRSLTTYTLDCTHTGGGHGHGHGHGPATSPECFASSTPFLTTVAWCINTKCAEYNVAVSKLESFWEQWVTGNRSVAAKWTYSVALTHIDPRPPTHHLGDADTILNVTSIVSPSAYLRQWNVLGMVVRENVVESTYSIIIFVMAVGIPIVLTWLRYMPFASALLDKIKPYLVYPSLIGRYHVKPLPFLLGNAPTVGQGIYITVFGVLSAVLAAVGYQSGQPNAWFDSQWKEISAYVLYRTGTLAFMLLPIVFLFASRNNVLLWLTTWSHSTYLLLHRWVARVFMLYVVIHSIIGLRVYAHYAQTEWWIWGAVATLATVMLAIGSGLYVRAAQYELFLICHIVLSVFVVVGCWYHLFGWYASMGMSLTDTWAYELWLYFAMAVWSFDRLFRVGRVLKNRARRAQVTDLGHGYFRVDIHGIRWGSAPGRHAYVCFPTLDPLRPWENHPFSAIPTPILPHRGTPRIGKDEESQQCTALAKKPSNDHSNVGITFFIKQSTGITKRLRAHSSLLTLLDGPYSNGHTGPVLRCDRILLIAGGIGITSVLPWAYQHWNVKMVWSVSESARCLTEAIDLSGFANSEVRVGRRFDVDELVDGEAVTGWNRVGVVVSGPGSLCDDVRAAVARAGRRAKAVFELEVDAYSW</sequence>
<comment type="subcellular location">
    <subcellularLocation>
        <location evidence="1">Membrane</location>
        <topology evidence="1">Multi-pass membrane protein</topology>
    </subcellularLocation>
</comment>
<keyword evidence="5" id="KW-0406">Ion transport</keyword>
<protein>
    <submittedName>
        <fullName evidence="10">Ferric oxidoreductase domain-containing protein</fullName>
    </submittedName>
</protein>
<feature type="transmembrane region" description="Helical" evidence="7">
    <location>
        <begin position="238"/>
        <end position="256"/>
    </location>
</feature>
<evidence type="ECO:0000256" key="2">
    <source>
        <dbReference type="ARBA" id="ARBA00022448"/>
    </source>
</evidence>
<evidence type="ECO:0000313" key="11">
    <source>
        <dbReference type="Proteomes" id="UP001628179"/>
    </source>
</evidence>
<feature type="domain" description="Ferric oxidoreductase" evidence="9">
    <location>
        <begin position="280"/>
        <end position="391"/>
    </location>
</feature>
<feature type="transmembrane region" description="Helical" evidence="7">
    <location>
        <begin position="375"/>
        <end position="395"/>
    </location>
</feature>
<evidence type="ECO:0000256" key="7">
    <source>
        <dbReference type="SAM" id="Phobius"/>
    </source>
</evidence>
<feature type="chain" id="PRO_5045042949" evidence="8">
    <location>
        <begin position="23"/>
        <end position="680"/>
    </location>
</feature>
<organism evidence="10 11">
    <name type="scientific">Madurella fahalii</name>
    <dbReference type="NCBI Taxonomy" id="1157608"/>
    <lineage>
        <taxon>Eukaryota</taxon>
        <taxon>Fungi</taxon>
        <taxon>Dikarya</taxon>
        <taxon>Ascomycota</taxon>
        <taxon>Pezizomycotina</taxon>
        <taxon>Sordariomycetes</taxon>
        <taxon>Sordariomycetidae</taxon>
        <taxon>Sordariales</taxon>
        <taxon>Sordariales incertae sedis</taxon>
        <taxon>Madurella</taxon>
    </lineage>
</organism>
<keyword evidence="2" id="KW-0813">Transport</keyword>
<accession>A0ABQ0G3P3</accession>
<dbReference type="RefSeq" id="XP_070914090.1">
    <property type="nucleotide sequence ID" value="XM_071057989.1"/>
</dbReference>
<proteinExistence type="predicted"/>
<keyword evidence="11" id="KW-1185">Reference proteome</keyword>